<evidence type="ECO:0000256" key="1">
    <source>
        <dbReference type="SAM" id="MobiDB-lite"/>
    </source>
</evidence>
<organism evidence="4 5">
    <name type="scientific">Symplocastrum torsivum CPER-KK1</name>
    <dbReference type="NCBI Taxonomy" id="450513"/>
    <lineage>
        <taxon>Bacteria</taxon>
        <taxon>Bacillati</taxon>
        <taxon>Cyanobacteriota</taxon>
        <taxon>Cyanophyceae</taxon>
        <taxon>Oscillatoriophycideae</taxon>
        <taxon>Oscillatoriales</taxon>
        <taxon>Microcoleaceae</taxon>
        <taxon>Symplocastrum</taxon>
    </lineage>
</organism>
<dbReference type="NCBIfam" id="NF038039">
    <property type="entry name" value="WGxxGxxG-CTERM"/>
    <property type="match status" value="1"/>
</dbReference>
<dbReference type="EMBL" id="JAHHIF010000009">
    <property type="protein sequence ID" value="MBW4544622.1"/>
    <property type="molecule type" value="Genomic_DNA"/>
</dbReference>
<keyword evidence="2" id="KW-0472">Membrane</keyword>
<evidence type="ECO:0000256" key="2">
    <source>
        <dbReference type="SAM" id="Phobius"/>
    </source>
</evidence>
<proteinExistence type="predicted"/>
<evidence type="ECO:0000313" key="4">
    <source>
        <dbReference type="EMBL" id="MBW4544622.1"/>
    </source>
</evidence>
<feature type="signal peptide" evidence="3">
    <location>
        <begin position="1"/>
        <end position="30"/>
    </location>
</feature>
<dbReference type="NCBIfam" id="NF041742">
    <property type="entry name" value="WGxxGxxG_fam"/>
    <property type="match status" value="1"/>
</dbReference>
<feature type="transmembrane region" description="Helical" evidence="2">
    <location>
        <begin position="58"/>
        <end position="74"/>
    </location>
</feature>
<dbReference type="AlphaFoldDB" id="A0A951PKI6"/>
<feature type="chain" id="PRO_5038129627" evidence="3">
    <location>
        <begin position="31"/>
        <end position="99"/>
    </location>
</feature>
<evidence type="ECO:0000256" key="3">
    <source>
        <dbReference type="SAM" id="SignalP"/>
    </source>
</evidence>
<dbReference type="Proteomes" id="UP000753908">
    <property type="component" value="Unassembled WGS sequence"/>
</dbReference>
<protein>
    <submittedName>
        <fullName evidence="4">WGxxGxxG-CTERM domain-containing protein</fullName>
    </submittedName>
</protein>
<feature type="region of interest" description="Disordered" evidence="1">
    <location>
        <begin position="77"/>
        <end position="99"/>
    </location>
</feature>
<gene>
    <name evidence="4" type="ORF">KME25_09280</name>
</gene>
<sequence length="99" mass="10399">MQISKASKVLSAGVIAASLAVVPFTLPAQAQDNTTGTTGTTGTNTEIETVDTEDSFDWGWLGLLGLAGLAGLAGKKRQETVHHVNNDPDVRVRTGSDYR</sequence>
<evidence type="ECO:0000313" key="5">
    <source>
        <dbReference type="Proteomes" id="UP000753908"/>
    </source>
</evidence>
<reference evidence="4" key="1">
    <citation type="submission" date="2021-05" db="EMBL/GenBank/DDBJ databases">
        <authorList>
            <person name="Pietrasiak N."/>
            <person name="Ward R."/>
            <person name="Stajich J.E."/>
            <person name="Kurbessoian T."/>
        </authorList>
    </citation>
    <scope>NUCLEOTIDE SEQUENCE</scope>
    <source>
        <strain evidence="4">CPER-KK1</strain>
    </source>
</reference>
<keyword evidence="2" id="KW-1133">Transmembrane helix</keyword>
<keyword evidence="2" id="KW-0812">Transmembrane</keyword>
<name>A0A951PKI6_9CYAN</name>
<accession>A0A951PKI6</accession>
<keyword evidence="3" id="KW-0732">Signal</keyword>
<reference evidence="4" key="2">
    <citation type="journal article" date="2022" name="Microbiol. Resour. Announc.">
        <title>Metagenome Sequencing to Explore Phylogenomics of Terrestrial Cyanobacteria.</title>
        <authorList>
            <person name="Ward R.D."/>
            <person name="Stajich J.E."/>
            <person name="Johansen J.R."/>
            <person name="Huntemann M."/>
            <person name="Clum A."/>
            <person name="Foster B."/>
            <person name="Foster B."/>
            <person name="Roux S."/>
            <person name="Palaniappan K."/>
            <person name="Varghese N."/>
            <person name="Mukherjee S."/>
            <person name="Reddy T.B.K."/>
            <person name="Daum C."/>
            <person name="Copeland A."/>
            <person name="Chen I.A."/>
            <person name="Ivanova N.N."/>
            <person name="Kyrpides N.C."/>
            <person name="Shapiro N."/>
            <person name="Eloe-Fadrosh E.A."/>
            <person name="Pietrasiak N."/>
        </authorList>
    </citation>
    <scope>NUCLEOTIDE SEQUENCE</scope>
    <source>
        <strain evidence="4">CPER-KK1</strain>
    </source>
</reference>
<comment type="caution">
    <text evidence="4">The sequence shown here is derived from an EMBL/GenBank/DDBJ whole genome shotgun (WGS) entry which is preliminary data.</text>
</comment>